<dbReference type="Proteomes" id="UP001549077">
    <property type="component" value="Unassembled WGS sequence"/>
</dbReference>
<organism evidence="5 6">
    <name type="scientific">Rhizobium binae</name>
    <dbReference type="NCBI Taxonomy" id="1138190"/>
    <lineage>
        <taxon>Bacteria</taxon>
        <taxon>Pseudomonadati</taxon>
        <taxon>Pseudomonadota</taxon>
        <taxon>Alphaproteobacteria</taxon>
        <taxon>Hyphomicrobiales</taxon>
        <taxon>Rhizobiaceae</taxon>
        <taxon>Rhizobium/Agrobacterium group</taxon>
        <taxon>Rhizobium</taxon>
    </lineage>
</organism>
<comment type="cofactor">
    <cofactor evidence="1">
        <name>pyridoxal 5'-phosphate</name>
        <dbReference type="ChEBI" id="CHEBI:597326"/>
    </cofactor>
</comment>
<keyword evidence="5" id="KW-0032">Aminotransferase</keyword>
<dbReference type="PANTHER" id="PTHR43094:SF1">
    <property type="entry name" value="AMINOTRANSFERASE CLASS-III"/>
    <property type="match status" value="1"/>
</dbReference>
<comment type="similarity">
    <text evidence="2 4">Belongs to the class-III pyridoxal-phosphate-dependent aminotransferase family.</text>
</comment>
<dbReference type="GO" id="GO:0008483">
    <property type="term" value="F:transaminase activity"/>
    <property type="evidence" value="ECO:0007669"/>
    <property type="project" value="UniProtKB-KW"/>
</dbReference>
<dbReference type="GeneID" id="91152547"/>
<keyword evidence="6" id="KW-1185">Reference proteome</keyword>
<dbReference type="InterPro" id="IPR015424">
    <property type="entry name" value="PyrdxlP-dep_Trfase"/>
</dbReference>
<keyword evidence="3 4" id="KW-0663">Pyridoxal phosphate</keyword>
<reference evidence="5 6" key="1">
    <citation type="submission" date="2024-06" db="EMBL/GenBank/DDBJ databases">
        <title>Genomic Encyclopedia of Type Strains, Phase IV (KMG-IV): sequencing the most valuable type-strain genomes for metagenomic binning, comparative biology and taxonomic classification.</title>
        <authorList>
            <person name="Goeker M."/>
        </authorList>
    </citation>
    <scope>NUCLEOTIDE SEQUENCE [LARGE SCALE GENOMIC DNA]</scope>
    <source>
        <strain evidence="5 6">DSM 29288</strain>
    </source>
</reference>
<dbReference type="InterPro" id="IPR005814">
    <property type="entry name" value="Aminotrans_3"/>
</dbReference>
<dbReference type="EMBL" id="JBEPMY010000028">
    <property type="protein sequence ID" value="MET3758396.1"/>
    <property type="molecule type" value="Genomic_DNA"/>
</dbReference>
<evidence type="ECO:0000313" key="6">
    <source>
        <dbReference type="Proteomes" id="UP001549077"/>
    </source>
</evidence>
<gene>
    <name evidence="5" type="ORF">ABID08_005778</name>
</gene>
<evidence type="ECO:0000256" key="4">
    <source>
        <dbReference type="RuleBase" id="RU003560"/>
    </source>
</evidence>
<dbReference type="CDD" id="cd00610">
    <property type="entry name" value="OAT_like"/>
    <property type="match status" value="1"/>
</dbReference>
<accession>A0ABV2MPS0</accession>
<sequence>MFNPAKSRPNATNQFIHPFTQLAEVEDDGPNVIVSGKGVTVTDRDGRELLDGFAGLWCVNIGYGRSEVIEAAQRQMSKLPYASSFFGFANEPALQLAEELVRLSPESLQHVFFTLGGSDAVDSTLKTIRYFFNVTGRLEKKHVIGLERGYHGVSSTGAGLTGLTGCHRFFDVPLPNQHHIPSHYRYRSSYGVTDAEIISGSVAALETKVADLGGSEKVAAFFCEPVQGSGGVIVPPEGWLAAMRDACAKLDILFVVDEVITGFGRTGQLFACDWERVEPDLMIIAKGLTSGYSPMGAVLMNDEIYRALVDKVPRDLPFAHGFTYTGHPVSAAVALACLEIYERERLPENSKVVGAHLLNGLDALREHPWVGDVRGKGLLAAIELVANRETRESFDPRLNVSQLVRRKAYENGLIVRAFSDNIIGLAPPLVVGEGDIDQMLDRLTRAICAAQTDLREA</sequence>
<proteinExistence type="inferred from homology"/>
<evidence type="ECO:0000313" key="5">
    <source>
        <dbReference type="EMBL" id="MET3758396.1"/>
    </source>
</evidence>
<comment type="caution">
    <text evidence="5">The sequence shown here is derived from an EMBL/GenBank/DDBJ whole genome shotgun (WGS) entry which is preliminary data.</text>
</comment>
<dbReference type="RefSeq" id="WP_168300907.1">
    <property type="nucleotide sequence ID" value="NZ_CP071609.1"/>
</dbReference>
<protein>
    <submittedName>
        <fullName evidence="5">Adenosylmethionine-8-amino-7-oxononanoate aminotransferase</fullName>
    </submittedName>
</protein>
<keyword evidence="5" id="KW-0808">Transferase</keyword>
<name>A0ABV2MPS0_9HYPH</name>
<dbReference type="Gene3D" id="3.40.640.10">
    <property type="entry name" value="Type I PLP-dependent aspartate aminotransferase-like (Major domain)"/>
    <property type="match status" value="1"/>
</dbReference>
<evidence type="ECO:0000256" key="3">
    <source>
        <dbReference type="ARBA" id="ARBA00022898"/>
    </source>
</evidence>
<dbReference type="InterPro" id="IPR015422">
    <property type="entry name" value="PyrdxlP-dep_Trfase_small"/>
</dbReference>
<dbReference type="InterPro" id="IPR049704">
    <property type="entry name" value="Aminotrans_3_PPA_site"/>
</dbReference>
<evidence type="ECO:0000256" key="1">
    <source>
        <dbReference type="ARBA" id="ARBA00001933"/>
    </source>
</evidence>
<dbReference type="PANTHER" id="PTHR43094">
    <property type="entry name" value="AMINOTRANSFERASE"/>
    <property type="match status" value="1"/>
</dbReference>
<dbReference type="PIRSF" id="PIRSF000521">
    <property type="entry name" value="Transaminase_4ab_Lys_Orn"/>
    <property type="match status" value="1"/>
</dbReference>
<dbReference type="SUPFAM" id="SSF53383">
    <property type="entry name" value="PLP-dependent transferases"/>
    <property type="match status" value="1"/>
</dbReference>
<dbReference type="Gene3D" id="3.90.1150.10">
    <property type="entry name" value="Aspartate Aminotransferase, domain 1"/>
    <property type="match status" value="1"/>
</dbReference>
<dbReference type="PROSITE" id="PS00600">
    <property type="entry name" value="AA_TRANSFER_CLASS_3"/>
    <property type="match status" value="1"/>
</dbReference>
<evidence type="ECO:0000256" key="2">
    <source>
        <dbReference type="ARBA" id="ARBA00008954"/>
    </source>
</evidence>
<dbReference type="Pfam" id="PF00202">
    <property type="entry name" value="Aminotran_3"/>
    <property type="match status" value="1"/>
</dbReference>
<dbReference type="InterPro" id="IPR015421">
    <property type="entry name" value="PyrdxlP-dep_Trfase_major"/>
</dbReference>